<dbReference type="eggNOG" id="ENOG50345X2">
    <property type="taxonomic scope" value="Bacteria"/>
</dbReference>
<name>B7K123_RIPO1</name>
<dbReference type="HOGENOM" id="CLU_2232125_0_0_3"/>
<dbReference type="AlphaFoldDB" id="B7K123"/>
<gene>
    <name evidence="1" type="ordered locus">PCC8801_1090</name>
</gene>
<accession>B7K123</accession>
<dbReference type="RefSeq" id="WP_012594439.1">
    <property type="nucleotide sequence ID" value="NC_011726.1"/>
</dbReference>
<evidence type="ECO:0000313" key="2">
    <source>
        <dbReference type="Proteomes" id="UP000008204"/>
    </source>
</evidence>
<dbReference type="STRING" id="41431.PCC8801_1090"/>
<keyword evidence="2" id="KW-1185">Reference proteome</keyword>
<dbReference type="KEGG" id="cyp:PCC8801_1090"/>
<dbReference type="Proteomes" id="UP000008204">
    <property type="component" value="Chromosome"/>
</dbReference>
<dbReference type="OrthoDB" id="487561at2"/>
<reference evidence="2" key="1">
    <citation type="journal article" date="2011" name="MBio">
        <title>Novel metabolic attributes of the genus Cyanothece, comprising a group of unicellular nitrogen-fixing Cyanobacteria.</title>
        <authorList>
            <person name="Bandyopadhyay A."/>
            <person name="Elvitigala T."/>
            <person name="Welsh E."/>
            <person name="Stockel J."/>
            <person name="Liberton M."/>
            <person name="Min H."/>
            <person name="Sherman L.A."/>
            <person name="Pakrasi H.B."/>
        </authorList>
    </citation>
    <scope>NUCLEOTIDE SEQUENCE [LARGE SCALE GENOMIC DNA]</scope>
    <source>
        <strain evidence="2">PCC 8801</strain>
    </source>
</reference>
<protein>
    <submittedName>
        <fullName evidence="1">Uncharacterized protein</fullName>
    </submittedName>
</protein>
<organism evidence="1 2">
    <name type="scientific">Rippkaea orientalis (strain PCC 8801 / RF-1)</name>
    <name type="common">Cyanothece sp. (strain PCC 8801)</name>
    <dbReference type="NCBI Taxonomy" id="41431"/>
    <lineage>
        <taxon>Bacteria</taxon>
        <taxon>Bacillati</taxon>
        <taxon>Cyanobacteriota</taxon>
        <taxon>Cyanophyceae</taxon>
        <taxon>Oscillatoriophycideae</taxon>
        <taxon>Chroococcales</taxon>
        <taxon>Aphanothecaceae</taxon>
        <taxon>Rippkaea</taxon>
        <taxon>Rippkaea orientalis</taxon>
    </lineage>
</organism>
<evidence type="ECO:0000313" key="1">
    <source>
        <dbReference type="EMBL" id="ACK65164.1"/>
    </source>
</evidence>
<proteinExistence type="predicted"/>
<dbReference type="EMBL" id="CP001287">
    <property type="protein sequence ID" value="ACK65164.1"/>
    <property type="molecule type" value="Genomic_DNA"/>
</dbReference>
<sequence length="105" mass="12429">MNTFVFDDPYERILFEGYTDSEIAEMQMLMQQWEQATYPTLAHSIVDHADRHSYQGNYLKYLRKAANFSKKGAKKTNLPNQALRWNKGREFLIERNCKIISYGEN</sequence>